<dbReference type="NCBIfam" id="TIGR00041">
    <property type="entry name" value="DTMP_kinase"/>
    <property type="match status" value="1"/>
</dbReference>
<accession>A0A0X8FKZ4</accession>
<dbReference type="GO" id="GO:0006227">
    <property type="term" value="P:dUDP biosynthetic process"/>
    <property type="evidence" value="ECO:0007669"/>
    <property type="project" value="TreeGrafter"/>
</dbReference>
<reference evidence="12 13" key="1">
    <citation type="journal article" date="2016" name="Genome Announc.">
        <title>Complete Genome Sequences of Aerococcus christensenii CCUG 28831T, Aerococcus sanguinicola CCUG 43001T, Aerococcus urinae CCUG 36881T, Aerococcus urinaeequi CCUG 28094T, Aerococcus urinaehominis CCUG 42038 BT, and Aerococcus viridans CCUG 4311T.</title>
        <authorList>
            <person name="Carkaci D."/>
            <person name="Dargis R."/>
            <person name="Nielsen X.C."/>
            <person name="Skovgaard O."/>
            <person name="Fuursted K."/>
            <person name="Christensen J.J."/>
        </authorList>
    </citation>
    <scope>NUCLEOTIDE SEQUENCE [LARGE SCALE GENOMIC DNA]</scope>
    <source>
        <strain evidence="12 13">CCUG42038B</strain>
    </source>
</reference>
<reference evidence="13" key="2">
    <citation type="submission" date="2016-01" db="EMBL/GenBank/DDBJ databases">
        <title>Six Aerococcus type strain genome sequencing and assembly using PacBio and Illumina Hiseq.</title>
        <authorList>
            <person name="Carkaci D."/>
            <person name="Dargis R."/>
            <person name="Nielsen X.C."/>
            <person name="Skovgaard O."/>
            <person name="Fuursted K."/>
            <person name="Christensen J.J."/>
        </authorList>
    </citation>
    <scope>NUCLEOTIDE SEQUENCE [LARGE SCALE GENOMIC DNA]</scope>
    <source>
        <strain evidence="13">CCUG42038B</strain>
    </source>
</reference>
<evidence type="ECO:0000313" key="13">
    <source>
        <dbReference type="Proteomes" id="UP000062260"/>
    </source>
</evidence>
<evidence type="ECO:0000256" key="2">
    <source>
        <dbReference type="ARBA" id="ARBA00012980"/>
    </source>
</evidence>
<organism evidence="12 13">
    <name type="scientific">Aerococcus urinaehominis</name>
    <dbReference type="NCBI Taxonomy" id="128944"/>
    <lineage>
        <taxon>Bacteria</taxon>
        <taxon>Bacillati</taxon>
        <taxon>Bacillota</taxon>
        <taxon>Bacilli</taxon>
        <taxon>Lactobacillales</taxon>
        <taxon>Aerococcaceae</taxon>
        <taxon>Aerococcus</taxon>
    </lineage>
</organism>
<dbReference type="Proteomes" id="UP000062260">
    <property type="component" value="Chromosome"/>
</dbReference>
<dbReference type="PANTHER" id="PTHR10344">
    <property type="entry name" value="THYMIDYLATE KINASE"/>
    <property type="match status" value="1"/>
</dbReference>
<dbReference type="GO" id="GO:0006233">
    <property type="term" value="P:dTDP biosynthetic process"/>
    <property type="evidence" value="ECO:0007669"/>
    <property type="project" value="InterPro"/>
</dbReference>
<evidence type="ECO:0000256" key="5">
    <source>
        <dbReference type="ARBA" id="ARBA00022727"/>
    </source>
</evidence>
<keyword evidence="6 11" id="KW-0547">Nucleotide-binding</keyword>
<dbReference type="PROSITE" id="PS01331">
    <property type="entry name" value="THYMIDYLATE_KINASE"/>
    <property type="match status" value="1"/>
</dbReference>
<dbReference type="EC" id="2.7.4.9" evidence="2 11"/>
<evidence type="ECO:0000256" key="10">
    <source>
        <dbReference type="ARBA" id="ARBA00057735"/>
    </source>
</evidence>
<dbReference type="HAMAP" id="MF_00165">
    <property type="entry name" value="Thymidylate_kinase"/>
    <property type="match status" value="1"/>
</dbReference>
<keyword evidence="7 11" id="KW-0418">Kinase</keyword>
<dbReference type="GO" id="GO:0005524">
    <property type="term" value="F:ATP binding"/>
    <property type="evidence" value="ECO:0007669"/>
    <property type="project" value="UniProtKB-UniRule"/>
</dbReference>
<dbReference type="SUPFAM" id="SSF52540">
    <property type="entry name" value="P-loop containing nucleoside triphosphate hydrolases"/>
    <property type="match status" value="1"/>
</dbReference>
<evidence type="ECO:0000313" key="12">
    <source>
        <dbReference type="EMBL" id="AMB99225.1"/>
    </source>
</evidence>
<evidence type="ECO:0000256" key="1">
    <source>
        <dbReference type="ARBA" id="ARBA00009776"/>
    </source>
</evidence>
<name>A0A0X8FKZ4_9LACT</name>
<dbReference type="STRING" id="128944.AWM75_04030"/>
<sequence length="215" mass="23447">MKKGAFITIEGPDGSGKSTLIAGLAPRLADYFGDQVVFTREPGGDPIAEDIRQLILADKTTTMDDGTEAILFAASRRQHLVSKILPALSQGKLVICDRFVDSSIAYQGYGRQLGAQAVAQLNDFATQGLTPDLTLYLDLPAQAGLARIFQGRNQEINRLDQESLAFHQRVVAGYQALCQANPDRIKRLDASQSPADILDQAWQVLQLNCPQLFSD</sequence>
<dbReference type="PANTHER" id="PTHR10344:SF4">
    <property type="entry name" value="UMP-CMP KINASE 2, MITOCHONDRIAL"/>
    <property type="match status" value="1"/>
</dbReference>
<dbReference type="InterPro" id="IPR018095">
    <property type="entry name" value="Thymidylate_kin_CS"/>
</dbReference>
<evidence type="ECO:0000256" key="6">
    <source>
        <dbReference type="ARBA" id="ARBA00022741"/>
    </source>
</evidence>
<dbReference type="OrthoDB" id="9774907at2"/>
<proteinExistence type="inferred from homology"/>
<dbReference type="AlphaFoldDB" id="A0A0X8FKZ4"/>
<comment type="function">
    <text evidence="10 11">Phosphorylation of dTMP to form dTDP in both de novo and salvage pathways of dTTP synthesis.</text>
</comment>
<keyword evidence="4 11" id="KW-0808">Transferase</keyword>
<evidence type="ECO:0000256" key="7">
    <source>
        <dbReference type="ARBA" id="ARBA00022777"/>
    </source>
</evidence>
<evidence type="ECO:0000256" key="3">
    <source>
        <dbReference type="ARBA" id="ARBA00017144"/>
    </source>
</evidence>
<dbReference type="CDD" id="cd01672">
    <property type="entry name" value="TMPK"/>
    <property type="match status" value="1"/>
</dbReference>
<dbReference type="KEGG" id="auh:AWM75_04030"/>
<comment type="similarity">
    <text evidence="1 11">Belongs to the thymidylate kinase family.</text>
</comment>
<dbReference type="InterPro" id="IPR018094">
    <property type="entry name" value="Thymidylate_kinase"/>
</dbReference>
<dbReference type="Pfam" id="PF02223">
    <property type="entry name" value="Thymidylate_kin"/>
    <property type="match status" value="1"/>
</dbReference>
<dbReference type="Gene3D" id="3.40.50.300">
    <property type="entry name" value="P-loop containing nucleotide triphosphate hydrolases"/>
    <property type="match status" value="1"/>
</dbReference>
<dbReference type="FunFam" id="3.40.50.300:FF:000225">
    <property type="entry name" value="Thymidylate kinase"/>
    <property type="match status" value="1"/>
</dbReference>
<dbReference type="InterPro" id="IPR039430">
    <property type="entry name" value="Thymidylate_kin-like_dom"/>
</dbReference>
<keyword evidence="5 11" id="KW-0545">Nucleotide biosynthesis</keyword>
<keyword evidence="8 11" id="KW-0067">ATP-binding</keyword>
<dbReference type="RefSeq" id="WP_067978549.1">
    <property type="nucleotide sequence ID" value="NZ_CP014163.1"/>
</dbReference>
<dbReference type="GO" id="GO:0006235">
    <property type="term" value="P:dTTP biosynthetic process"/>
    <property type="evidence" value="ECO:0007669"/>
    <property type="project" value="UniProtKB-UniRule"/>
</dbReference>
<evidence type="ECO:0000256" key="8">
    <source>
        <dbReference type="ARBA" id="ARBA00022840"/>
    </source>
</evidence>
<dbReference type="EMBL" id="CP014163">
    <property type="protein sequence ID" value="AMB99225.1"/>
    <property type="molecule type" value="Genomic_DNA"/>
</dbReference>
<evidence type="ECO:0000256" key="11">
    <source>
        <dbReference type="HAMAP-Rule" id="MF_00165"/>
    </source>
</evidence>
<dbReference type="GO" id="GO:0005829">
    <property type="term" value="C:cytosol"/>
    <property type="evidence" value="ECO:0007669"/>
    <property type="project" value="TreeGrafter"/>
</dbReference>
<comment type="catalytic activity">
    <reaction evidence="9 11">
        <text>dTMP + ATP = dTDP + ADP</text>
        <dbReference type="Rhea" id="RHEA:13517"/>
        <dbReference type="ChEBI" id="CHEBI:30616"/>
        <dbReference type="ChEBI" id="CHEBI:58369"/>
        <dbReference type="ChEBI" id="CHEBI:63528"/>
        <dbReference type="ChEBI" id="CHEBI:456216"/>
        <dbReference type="EC" id="2.7.4.9"/>
    </reaction>
</comment>
<gene>
    <name evidence="11" type="primary">tmk</name>
    <name evidence="12" type="ORF">AWM75_04030</name>
</gene>
<keyword evidence="13" id="KW-1185">Reference proteome</keyword>
<dbReference type="InterPro" id="IPR027417">
    <property type="entry name" value="P-loop_NTPase"/>
</dbReference>
<evidence type="ECO:0000256" key="9">
    <source>
        <dbReference type="ARBA" id="ARBA00048743"/>
    </source>
</evidence>
<dbReference type="GO" id="GO:0004798">
    <property type="term" value="F:dTMP kinase activity"/>
    <property type="evidence" value="ECO:0007669"/>
    <property type="project" value="UniProtKB-UniRule"/>
</dbReference>
<evidence type="ECO:0000256" key="4">
    <source>
        <dbReference type="ARBA" id="ARBA00022679"/>
    </source>
</evidence>
<feature type="binding site" evidence="11">
    <location>
        <begin position="11"/>
        <end position="18"/>
    </location>
    <ligand>
        <name>ATP</name>
        <dbReference type="ChEBI" id="CHEBI:30616"/>
    </ligand>
</feature>
<protein>
    <recommendedName>
        <fullName evidence="3 11">Thymidylate kinase</fullName>
        <ecNumber evidence="2 11">2.7.4.9</ecNumber>
    </recommendedName>
    <alternativeName>
        <fullName evidence="11">dTMP kinase</fullName>
    </alternativeName>
</protein>